<gene>
    <name evidence="1" type="ORF">PNU26_09395</name>
</gene>
<sequence>MTKNFVVRKVPDDIFDQLHTISDKYNYASFNEFMLAQIYNIVVNDGLNAYQNKFVETLNEIKLNQKKIIEQQLKNEVAMVGLDAKQDLIKDLTLDWLSFMDDVDALAAERSAGGE</sequence>
<evidence type="ECO:0000313" key="1">
    <source>
        <dbReference type="EMBL" id="MDB8614608.1"/>
    </source>
</evidence>
<proteinExistence type="predicted"/>
<dbReference type="Proteomes" id="UP001210204">
    <property type="component" value="Unassembled WGS sequence"/>
</dbReference>
<organism evidence="1 2">
    <name type="scientific">Streptococcus salivarius</name>
    <dbReference type="NCBI Taxonomy" id="1304"/>
    <lineage>
        <taxon>Bacteria</taxon>
        <taxon>Bacillati</taxon>
        <taxon>Bacillota</taxon>
        <taxon>Bacilli</taxon>
        <taxon>Lactobacillales</taxon>
        <taxon>Streptococcaceae</taxon>
        <taxon>Streptococcus</taxon>
    </lineage>
</organism>
<protein>
    <recommendedName>
        <fullName evidence="3">Arc-like DNA binding domain-containing protein</fullName>
    </recommendedName>
</protein>
<evidence type="ECO:0008006" key="3">
    <source>
        <dbReference type="Google" id="ProtNLM"/>
    </source>
</evidence>
<dbReference type="EMBL" id="JAQMJT010000013">
    <property type="protein sequence ID" value="MDB8614608.1"/>
    <property type="molecule type" value="Genomic_DNA"/>
</dbReference>
<reference evidence="1" key="1">
    <citation type="submission" date="2023-01" db="EMBL/GenBank/DDBJ databases">
        <title>Human gut microbiome strain richness.</title>
        <authorList>
            <person name="Chen-Liaw A."/>
        </authorList>
    </citation>
    <scope>NUCLEOTIDE SEQUENCE</scope>
    <source>
        <strain evidence="1">1001095st1_G4_1001095IJ_161003</strain>
    </source>
</reference>
<evidence type="ECO:0000313" key="2">
    <source>
        <dbReference type="Proteomes" id="UP001210204"/>
    </source>
</evidence>
<name>A0AAW6DAW9_STRSL</name>
<dbReference type="AlphaFoldDB" id="A0AAW6DAW9"/>
<accession>A0AAW6DAW9</accession>
<comment type="caution">
    <text evidence="1">The sequence shown here is derived from an EMBL/GenBank/DDBJ whole genome shotgun (WGS) entry which is preliminary data.</text>
</comment>
<dbReference type="RefSeq" id="WP_195414066.1">
    <property type="nucleotide sequence ID" value="NZ_JADNKH010000019.1"/>
</dbReference>